<protein>
    <submittedName>
        <fullName evidence="1">Uncharacterized protein</fullName>
    </submittedName>
</protein>
<proteinExistence type="predicted"/>
<dbReference type="AlphaFoldDB" id="A0A8J6ENV0"/>
<name>A0A8J6ENV0_ELECQ</name>
<reference evidence="1" key="1">
    <citation type="thesis" date="2020" institute="ProQuest LLC" country="789 East Eisenhower Parkway, Ann Arbor, MI, USA">
        <title>Comparative Genomics and Chromosome Evolution.</title>
        <authorList>
            <person name="Mudd A.B."/>
        </authorList>
    </citation>
    <scope>NUCLEOTIDE SEQUENCE</scope>
    <source>
        <strain evidence="1">HN-11 Male</strain>
        <tissue evidence="1">Kidney and liver</tissue>
    </source>
</reference>
<organism evidence="1 2">
    <name type="scientific">Eleutherodactylus coqui</name>
    <name type="common">Puerto Rican coqui</name>
    <dbReference type="NCBI Taxonomy" id="57060"/>
    <lineage>
        <taxon>Eukaryota</taxon>
        <taxon>Metazoa</taxon>
        <taxon>Chordata</taxon>
        <taxon>Craniata</taxon>
        <taxon>Vertebrata</taxon>
        <taxon>Euteleostomi</taxon>
        <taxon>Amphibia</taxon>
        <taxon>Batrachia</taxon>
        <taxon>Anura</taxon>
        <taxon>Neobatrachia</taxon>
        <taxon>Hyloidea</taxon>
        <taxon>Eleutherodactylidae</taxon>
        <taxon>Eleutherodactylinae</taxon>
        <taxon>Eleutherodactylus</taxon>
        <taxon>Eleutherodactylus</taxon>
    </lineage>
</organism>
<keyword evidence="2" id="KW-1185">Reference proteome</keyword>
<sequence>MALTAEENCARRMISQSNHHANTNTPMGEGWGGTILGTEVAVAPRPEVAQLLRRGHHYYKWHVTPTHLP</sequence>
<accession>A0A8J6ENV0</accession>
<dbReference type="Proteomes" id="UP000770717">
    <property type="component" value="Unassembled WGS sequence"/>
</dbReference>
<evidence type="ECO:0000313" key="1">
    <source>
        <dbReference type="EMBL" id="KAG9472973.1"/>
    </source>
</evidence>
<gene>
    <name evidence="1" type="ORF">GDO78_015605</name>
</gene>
<dbReference type="EMBL" id="WNTK01000029">
    <property type="protein sequence ID" value="KAG9472973.1"/>
    <property type="molecule type" value="Genomic_DNA"/>
</dbReference>
<evidence type="ECO:0000313" key="2">
    <source>
        <dbReference type="Proteomes" id="UP000770717"/>
    </source>
</evidence>
<comment type="caution">
    <text evidence="1">The sequence shown here is derived from an EMBL/GenBank/DDBJ whole genome shotgun (WGS) entry which is preliminary data.</text>
</comment>